<dbReference type="AlphaFoldDB" id="A0A074LFI9"/>
<evidence type="ECO:0000313" key="2">
    <source>
        <dbReference type="EMBL" id="KEO81011.1"/>
    </source>
</evidence>
<feature type="transmembrane region" description="Helical" evidence="1">
    <location>
        <begin position="89"/>
        <end position="109"/>
    </location>
</feature>
<evidence type="ECO:0000256" key="1">
    <source>
        <dbReference type="SAM" id="Phobius"/>
    </source>
</evidence>
<proteinExistence type="predicted"/>
<name>A0A074LFI9_9BACL</name>
<feature type="transmembrane region" description="Helical" evidence="1">
    <location>
        <begin position="55"/>
        <end position="77"/>
    </location>
</feature>
<keyword evidence="1" id="KW-1133">Transmembrane helix</keyword>
<dbReference type="OrthoDB" id="109075at2"/>
<keyword evidence="3" id="KW-1185">Reference proteome</keyword>
<dbReference type="eggNOG" id="COG2244">
    <property type="taxonomic scope" value="Bacteria"/>
</dbReference>
<dbReference type="RefSeq" id="WP_038094353.1">
    <property type="nucleotide sequence ID" value="NZ_JMIR01000050.1"/>
</dbReference>
<reference evidence="2 3" key="1">
    <citation type="journal article" date="2013" name="Int. J. Syst. Evol. Microbiol.">
        <title>Tumebacillus flagellatus sp. nov., an alpha-amylase/pullulanase-producing bacterium isolated from cassava wastewater.</title>
        <authorList>
            <person name="Wang Q."/>
            <person name="Xie N."/>
            <person name="Qin Y."/>
            <person name="Shen N."/>
            <person name="Zhu J."/>
            <person name="Mi H."/>
            <person name="Huang R."/>
        </authorList>
    </citation>
    <scope>NUCLEOTIDE SEQUENCE [LARGE SCALE GENOMIC DNA]</scope>
    <source>
        <strain evidence="2 3">GST4</strain>
    </source>
</reference>
<sequence length="115" mass="12397">MRTAMMQWMNNKLPKSRFARNVGMLASGTVLSQGLLVLIAPLLTRLYTPEEFGLLAVYTSILSLVLVVASWLYELAIPLPDDEQDAADLLGLCLLLVLVMTAFTAVGLGGSDNGL</sequence>
<evidence type="ECO:0008006" key="4">
    <source>
        <dbReference type="Google" id="ProtNLM"/>
    </source>
</evidence>
<protein>
    <recommendedName>
        <fullName evidence="4">Polysaccharide biosynthesis protein</fullName>
    </recommendedName>
</protein>
<dbReference type="EMBL" id="JMIR01000050">
    <property type="protein sequence ID" value="KEO81011.1"/>
    <property type="molecule type" value="Genomic_DNA"/>
</dbReference>
<gene>
    <name evidence="2" type="ORF">EL26_23000</name>
</gene>
<keyword evidence="1" id="KW-0472">Membrane</keyword>
<organism evidence="2 3">
    <name type="scientific">Tumebacillus flagellatus</name>
    <dbReference type="NCBI Taxonomy" id="1157490"/>
    <lineage>
        <taxon>Bacteria</taxon>
        <taxon>Bacillati</taxon>
        <taxon>Bacillota</taxon>
        <taxon>Bacilli</taxon>
        <taxon>Bacillales</taxon>
        <taxon>Alicyclobacillaceae</taxon>
        <taxon>Tumebacillus</taxon>
    </lineage>
</organism>
<accession>A0A074LFI9</accession>
<dbReference type="STRING" id="1157490.EL26_23000"/>
<evidence type="ECO:0000313" key="3">
    <source>
        <dbReference type="Proteomes" id="UP000027931"/>
    </source>
</evidence>
<comment type="caution">
    <text evidence="2">The sequence shown here is derived from an EMBL/GenBank/DDBJ whole genome shotgun (WGS) entry which is preliminary data.</text>
</comment>
<keyword evidence="1" id="KW-0812">Transmembrane</keyword>
<dbReference type="Proteomes" id="UP000027931">
    <property type="component" value="Unassembled WGS sequence"/>
</dbReference>
<feature type="transmembrane region" description="Helical" evidence="1">
    <location>
        <begin position="21"/>
        <end position="43"/>
    </location>
</feature>